<gene>
    <name evidence="15" type="ORF">D0863_05133</name>
</gene>
<organism evidence="15 16">
    <name type="scientific">Hortaea werneckii</name>
    <name type="common">Black yeast</name>
    <name type="synonym">Cladosporium werneckii</name>
    <dbReference type="NCBI Taxonomy" id="91943"/>
    <lineage>
        <taxon>Eukaryota</taxon>
        <taxon>Fungi</taxon>
        <taxon>Dikarya</taxon>
        <taxon>Ascomycota</taxon>
        <taxon>Pezizomycotina</taxon>
        <taxon>Dothideomycetes</taxon>
        <taxon>Dothideomycetidae</taxon>
        <taxon>Mycosphaerellales</taxon>
        <taxon>Teratosphaeriaceae</taxon>
        <taxon>Hortaea</taxon>
    </lineage>
</organism>
<evidence type="ECO:0000256" key="12">
    <source>
        <dbReference type="ARBA" id="ARBA00049506"/>
    </source>
</evidence>
<dbReference type="InterPro" id="IPR007873">
    <property type="entry name" value="Glycosyltransferase_ALG3"/>
</dbReference>
<reference evidence="15 16" key="1">
    <citation type="journal article" date="2018" name="BMC Genomics">
        <title>Genomic evidence for intraspecific hybridization in a clonal and extremely halotolerant yeast.</title>
        <authorList>
            <person name="Gostincar C."/>
            <person name="Stajich J.E."/>
            <person name="Zupancic J."/>
            <person name="Zalar P."/>
            <person name="Gunde-Cimerman N."/>
        </authorList>
    </citation>
    <scope>NUCLEOTIDE SEQUENCE [LARGE SCALE GENOMIC DNA]</scope>
    <source>
        <strain evidence="15 16">EXF-2682</strain>
    </source>
</reference>
<accession>A0A3M7E447</accession>
<comment type="subcellular location">
    <subcellularLocation>
        <location evidence="1 14">Endoplasmic reticulum membrane</location>
        <topology evidence="1 14">Multi-pass membrane protein</topology>
    </subcellularLocation>
</comment>
<protein>
    <recommendedName>
        <fullName evidence="4 14">Dol-P-Man:Man(5)GlcNAc(2)-PP-Dol alpha-1,3-mannosyltransferase</fullName>
        <ecNumber evidence="3 14">2.4.1.258</ecNumber>
    </recommendedName>
    <alternativeName>
        <fullName evidence="14">Dol-P-Man-dependent alpha(1-3)-mannosyltransferase</fullName>
    </alternativeName>
</protein>
<proteinExistence type="inferred from homology"/>
<dbReference type="Proteomes" id="UP000269276">
    <property type="component" value="Unassembled WGS sequence"/>
</dbReference>
<evidence type="ECO:0000256" key="9">
    <source>
        <dbReference type="ARBA" id="ARBA00022989"/>
    </source>
</evidence>
<name>A0A3M7E447_HORWE</name>
<evidence type="ECO:0000256" key="3">
    <source>
        <dbReference type="ARBA" id="ARBA00011964"/>
    </source>
</evidence>
<feature type="transmembrane region" description="Helical" evidence="14">
    <location>
        <begin position="413"/>
        <end position="432"/>
    </location>
</feature>
<feature type="transmembrane region" description="Helical" evidence="14">
    <location>
        <begin position="241"/>
        <end position="259"/>
    </location>
</feature>
<comment type="similarity">
    <text evidence="13">Belongs to the glycosyltransferase ALG3 family.</text>
</comment>
<evidence type="ECO:0000256" key="10">
    <source>
        <dbReference type="ARBA" id="ARBA00023136"/>
    </source>
</evidence>
<dbReference type="GO" id="GO:0005789">
    <property type="term" value="C:endoplasmic reticulum membrane"/>
    <property type="evidence" value="ECO:0007669"/>
    <property type="project" value="UniProtKB-SubCell"/>
</dbReference>
<keyword evidence="10 14" id="KW-0472">Membrane</keyword>
<dbReference type="Pfam" id="PF05208">
    <property type="entry name" value="ALG3"/>
    <property type="match status" value="1"/>
</dbReference>
<dbReference type="EMBL" id="QWIP01000144">
    <property type="protein sequence ID" value="RMY71459.1"/>
    <property type="molecule type" value="Genomic_DNA"/>
</dbReference>
<dbReference type="AlphaFoldDB" id="A0A3M7E447"/>
<evidence type="ECO:0000313" key="16">
    <source>
        <dbReference type="Proteomes" id="UP000269276"/>
    </source>
</evidence>
<evidence type="ECO:0000256" key="2">
    <source>
        <dbReference type="ARBA" id="ARBA00004922"/>
    </source>
</evidence>
<evidence type="ECO:0000256" key="13">
    <source>
        <dbReference type="ARBA" id="ARBA00093457"/>
    </source>
</evidence>
<comment type="pathway">
    <text evidence="2 14">Protein modification; protein glycosylation.</text>
</comment>
<comment type="catalytic activity">
    <reaction evidence="12 14">
        <text>an alpha-D-Man-(1-&gt;2)-alpha-D-Man-(1-&gt;2)-alpha-D-Man-(1-&gt;3)-[alpha-D-Man-(1-&gt;6)]-beta-D-Man-(1-&gt;4)-beta-D-GlcNAc-(1-&gt;4)-alpha-D-GlcNAc-diphospho-di-trans,poly-cis-dolichol + a di-trans,poly-cis-dolichyl beta-D-mannosyl phosphate = an alpha-D-Man-(1-&gt;2)-alpha-D-Man-(1-&gt;2)-alpha-D-Man-(1-&gt;3)-[alpha-D-Man-(1-&gt;3)-alpha-D-Man-(1-&gt;6)]-beta-D-Man-(1-&gt;4)-beta-D-GlcNAc-(1-&gt;4)-alpha-D-GlcNAc-diphospho-di-trans,poly-cis-dolichol + a di-trans,poly-cis-dolichyl phosphate + H(+)</text>
        <dbReference type="Rhea" id="RHEA:29527"/>
        <dbReference type="Rhea" id="RHEA-COMP:19498"/>
        <dbReference type="Rhea" id="RHEA-COMP:19501"/>
        <dbReference type="Rhea" id="RHEA-COMP:19516"/>
        <dbReference type="Rhea" id="RHEA-COMP:19517"/>
        <dbReference type="ChEBI" id="CHEBI:15378"/>
        <dbReference type="ChEBI" id="CHEBI:57683"/>
        <dbReference type="ChEBI" id="CHEBI:58211"/>
        <dbReference type="ChEBI" id="CHEBI:132515"/>
        <dbReference type="ChEBI" id="CHEBI:132516"/>
        <dbReference type="EC" id="2.4.1.258"/>
    </reaction>
    <physiologicalReaction direction="left-to-right" evidence="12 14">
        <dbReference type="Rhea" id="RHEA:29528"/>
    </physiologicalReaction>
</comment>
<evidence type="ECO:0000256" key="7">
    <source>
        <dbReference type="ARBA" id="ARBA00022692"/>
    </source>
</evidence>
<feature type="transmembrane region" description="Helical" evidence="14">
    <location>
        <begin position="295"/>
        <end position="316"/>
    </location>
</feature>
<feature type="transmembrane region" description="Helical" evidence="14">
    <location>
        <begin position="131"/>
        <end position="151"/>
    </location>
</feature>
<comment type="function">
    <text evidence="11 14">Dol-P-Man:Man(5)GlcNAc(2)-PP-Dol alpha-1,3-mannosyltransferase that operates in the biosynthetic pathway of dolichol-linked oligosaccharides, the glycan precursors employed in protein asparagine (N)-glycosylation. The assembly of dolichol-linked oligosaccharides begins on the cytosolic side of the endoplasmic reticulum membrane and finishes in its lumen. The sequential addition of sugars to dolichol pyrophosphate produces dolichol-linked oligosaccharides containing fourteen sugars, including two GlcNAcs, nine mannoses and three glucoses. Once assembled, the oligosaccharide is transferred from the lipid to nascent proteins by oligosaccharyltransferases. In the lumen of the endoplasmic reticulum, adds the first dolichyl beta-D-mannosyl phosphate derived mannose in an alpha-1,3 linkage to Man(5)GlcNAc(2)-PP-dolichol to produce Man(6)GlcNAc(2)-PP-dolichol.</text>
</comment>
<dbReference type="PANTHER" id="PTHR12646:SF0">
    <property type="entry name" value="DOL-P-MAN:MAN(5)GLCNAC(2)-PP-DOL ALPHA-1,3-MANNOSYLTRANSFERASE"/>
    <property type="match status" value="1"/>
</dbReference>
<evidence type="ECO:0000256" key="1">
    <source>
        <dbReference type="ARBA" id="ARBA00004477"/>
    </source>
</evidence>
<evidence type="ECO:0000256" key="5">
    <source>
        <dbReference type="ARBA" id="ARBA00022676"/>
    </source>
</evidence>
<evidence type="ECO:0000256" key="8">
    <source>
        <dbReference type="ARBA" id="ARBA00022824"/>
    </source>
</evidence>
<sequence length="451" mass="51172">MILHLSPNSQSSLKELPLTSPMAKQMKIQQKNTMDLIRQALAIARDPKQTKWICPLLLAAEVALCFLIVKYIPYTEIDWKAYIQQVAQFIAGERDYLKLYGDTGPLVYPAAHVYIYRLLYHLTDDGQDIRLAQHIFTGVYLLTLAVVMQCYRQAHAPPYLFPLLILSKRLHSIFLLRLFNDSFAVLFLFVAILCYQRKMWTVGSIVYSFGLGVKMSVLLALPAIGVVLWQGMGRDRALRQAMLIAQVQILIGYPFLAAYPQSYLSRAFELTRQFLFKWTVNWRFVGEETFLSKPFSIGLLAAHVMLLLAFLTTRWLKPANASPLNVLQQLLHPPTETRQARIASRVSPDFIMTSVLSANTIGCLCARSLHYQFYAYIAWSTPYLLWRSGLHPVLIYATWMAQEWAWNVYPSTTASSLVVVASLAVSVFGAWLGTGGESMVKPAEAKHQHVE</sequence>
<comment type="caution">
    <text evidence="15">The sequence shown here is derived from an EMBL/GenBank/DDBJ whole genome shotgun (WGS) entry which is preliminary data.</text>
</comment>
<dbReference type="EC" id="2.4.1.258" evidence="3 14"/>
<evidence type="ECO:0000313" key="15">
    <source>
        <dbReference type="EMBL" id="RMY71459.1"/>
    </source>
</evidence>
<keyword evidence="9 14" id="KW-1133">Transmembrane helix</keyword>
<feature type="transmembrane region" description="Helical" evidence="14">
    <location>
        <begin position="384"/>
        <end position="401"/>
    </location>
</feature>
<keyword evidence="7 14" id="KW-0812">Transmembrane</keyword>
<feature type="transmembrane region" description="Helical" evidence="14">
    <location>
        <begin position="205"/>
        <end position="229"/>
    </location>
</feature>
<feature type="transmembrane region" description="Helical" evidence="14">
    <location>
        <begin position="172"/>
        <end position="193"/>
    </location>
</feature>
<evidence type="ECO:0000256" key="6">
    <source>
        <dbReference type="ARBA" id="ARBA00022679"/>
    </source>
</evidence>
<feature type="transmembrane region" description="Helical" evidence="14">
    <location>
        <begin position="52"/>
        <end position="72"/>
    </location>
</feature>
<keyword evidence="5 14" id="KW-0328">Glycosyltransferase</keyword>
<evidence type="ECO:0000256" key="4">
    <source>
        <dbReference type="ARBA" id="ARBA00015561"/>
    </source>
</evidence>
<dbReference type="PANTHER" id="PTHR12646">
    <property type="entry name" value="NOT56 - RELATED"/>
    <property type="match status" value="1"/>
</dbReference>
<dbReference type="GO" id="GO:0052925">
    <property type="term" value="F:dol-P-Man:Man(5)GlcNAc(2)-PP-Dol alpha-1,3-mannosyltransferase activity"/>
    <property type="evidence" value="ECO:0007669"/>
    <property type="project" value="UniProtKB-EC"/>
</dbReference>
<dbReference type="OrthoDB" id="20028at2759"/>
<keyword evidence="6 14" id="KW-0808">Transferase</keyword>
<evidence type="ECO:0000256" key="14">
    <source>
        <dbReference type="RuleBase" id="RU364047"/>
    </source>
</evidence>
<dbReference type="VEuPathDB" id="FungiDB:BTJ68_09764"/>
<evidence type="ECO:0000256" key="11">
    <source>
        <dbReference type="ARBA" id="ARBA00044743"/>
    </source>
</evidence>
<dbReference type="UniPathway" id="UPA00378"/>
<keyword evidence="8 14" id="KW-0256">Endoplasmic reticulum</keyword>